<feature type="domain" description="Phosphoesterase HXTX" evidence="3">
    <location>
        <begin position="100"/>
        <end position="176"/>
    </location>
</feature>
<feature type="active site" description="Proton donor" evidence="2">
    <location>
        <position position="44"/>
    </location>
</feature>
<keyword evidence="1 2" id="KW-0378">Hydrolase</keyword>
<feature type="domain" description="Phosphoesterase HXTX" evidence="3">
    <location>
        <begin position="11"/>
        <end position="86"/>
    </location>
</feature>
<dbReference type="AlphaFoldDB" id="A0A350H8E6"/>
<comment type="similarity">
    <text evidence="2">Belongs to the 2H phosphoesterase superfamily. ThpR family.</text>
</comment>
<evidence type="ECO:0000313" key="4">
    <source>
        <dbReference type="EMBL" id="HAV91812.1"/>
    </source>
</evidence>
<dbReference type="Gene3D" id="3.90.1140.10">
    <property type="entry name" value="Cyclic phosphodiesterase"/>
    <property type="match status" value="1"/>
</dbReference>
<feature type="short sequence motif" description="HXTX 2" evidence="2">
    <location>
        <begin position="128"/>
        <end position="131"/>
    </location>
</feature>
<dbReference type="NCBIfam" id="TIGR02258">
    <property type="entry name" value="2_5_ligase"/>
    <property type="match status" value="1"/>
</dbReference>
<gene>
    <name evidence="4" type="primary">thpR</name>
    <name evidence="4" type="ORF">DCW38_01345</name>
</gene>
<dbReference type="InterPro" id="IPR009097">
    <property type="entry name" value="Cyclic_Pdiesterase"/>
</dbReference>
<comment type="catalytic activity">
    <reaction evidence="2">
        <text>a 3'-end 2',3'-cyclophospho-ribonucleotide-RNA + H2O = a 3'-end 2'-phospho-ribonucleotide-RNA + H(+)</text>
        <dbReference type="Rhea" id="RHEA:11828"/>
        <dbReference type="Rhea" id="RHEA-COMP:10464"/>
        <dbReference type="Rhea" id="RHEA-COMP:17353"/>
        <dbReference type="ChEBI" id="CHEBI:15377"/>
        <dbReference type="ChEBI" id="CHEBI:15378"/>
        <dbReference type="ChEBI" id="CHEBI:83064"/>
        <dbReference type="ChEBI" id="CHEBI:173113"/>
        <dbReference type="EC" id="3.1.4.58"/>
    </reaction>
</comment>
<dbReference type="PANTHER" id="PTHR35561">
    <property type="entry name" value="RNA 2',3'-CYCLIC PHOSPHODIESTERASE"/>
    <property type="match status" value="1"/>
</dbReference>
<dbReference type="Pfam" id="PF02834">
    <property type="entry name" value="LigT_PEase"/>
    <property type="match status" value="2"/>
</dbReference>
<evidence type="ECO:0000259" key="3">
    <source>
        <dbReference type="Pfam" id="PF02834"/>
    </source>
</evidence>
<feature type="active site" description="Proton acceptor" evidence="2">
    <location>
        <position position="128"/>
    </location>
</feature>
<evidence type="ECO:0000256" key="1">
    <source>
        <dbReference type="ARBA" id="ARBA00022801"/>
    </source>
</evidence>
<name>A0A350H8E6_UNCW3</name>
<dbReference type="HAMAP" id="MF_01940">
    <property type="entry name" value="RNA_CPDase"/>
    <property type="match status" value="1"/>
</dbReference>
<accession>A0A350H8E6</accession>
<dbReference type="SUPFAM" id="SSF55144">
    <property type="entry name" value="LigT-like"/>
    <property type="match status" value="1"/>
</dbReference>
<dbReference type="EMBL" id="DMZY01000042">
    <property type="protein sequence ID" value="HAV91812.1"/>
    <property type="molecule type" value="Genomic_DNA"/>
</dbReference>
<feature type="short sequence motif" description="HXTX 1" evidence="2">
    <location>
        <begin position="44"/>
        <end position="47"/>
    </location>
</feature>
<dbReference type="EC" id="3.1.4.58" evidence="2"/>
<dbReference type="GO" id="GO:0004113">
    <property type="term" value="F:2',3'-cyclic-nucleotide 3'-phosphodiesterase activity"/>
    <property type="evidence" value="ECO:0007669"/>
    <property type="project" value="InterPro"/>
</dbReference>
<comment type="caution">
    <text evidence="4">The sequence shown here is derived from an EMBL/GenBank/DDBJ whole genome shotgun (WGS) entry which is preliminary data.</text>
</comment>
<sequence>MSRRLFIAYKLPTDLRNELLVMQHKMKNNLQLQGISWVKPENMHITIAFLGQVEDRMIPNLEGIIRAQPFGISSVRGDRMSFFSRNNIPSILYYALVNTEELAKTANDIRGRLVDKNIDFDRKVFNPHITIARIKDEESGSALKEYVSGRADSSGSVIYKISSITLYESRFSENGPQYVSLFEKNQEV</sequence>
<dbReference type="PANTHER" id="PTHR35561:SF1">
    <property type="entry name" value="RNA 2',3'-CYCLIC PHOSPHODIESTERASE"/>
    <property type="match status" value="1"/>
</dbReference>
<evidence type="ECO:0000256" key="2">
    <source>
        <dbReference type="HAMAP-Rule" id="MF_01940"/>
    </source>
</evidence>
<organism evidence="4 5">
    <name type="scientific">candidate division WOR-3 bacterium</name>
    <dbReference type="NCBI Taxonomy" id="2052148"/>
    <lineage>
        <taxon>Bacteria</taxon>
        <taxon>Bacteria division WOR-3</taxon>
    </lineage>
</organism>
<dbReference type="InterPro" id="IPR004175">
    <property type="entry name" value="RNA_CPDase"/>
</dbReference>
<comment type="function">
    <text evidence="2">Hydrolyzes RNA 2',3'-cyclic phosphodiester to an RNA 2'-phosphomonoester.</text>
</comment>
<dbReference type="Proteomes" id="UP000264062">
    <property type="component" value="Unassembled WGS sequence"/>
</dbReference>
<protein>
    <recommendedName>
        <fullName evidence="2">RNA 2',3'-cyclic phosphodiesterase</fullName>
        <shortName evidence="2">RNA 2',3'-CPDase</shortName>
        <ecNumber evidence="2">3.1.4.58</ecNumber>
    </recommendedName>
</protein>
<dbReference type="InterPro" id="IPR014051">
    <property type="entry name" value="Phosphoesterase_HXTX"/>
</dbReference>
<dbReference type="GO" id="GO:0008664">
    <property type="term" value="F:RNA 2',3'-cyclic 3'-phosphodiesterase activity"/>
    <property type="evidence" value="ECO:0007669"/>
    <property type="project" value="UniProtKB-EC"/>
</dbReference>
<reference evidence="4 5" key="1">
    <citation type="journal article" date="2018" name="Nat. Biotechnol.">
        <title>A standardized bacterial taxonomy based on genome phylogeny substantially revises the tree of life.</title>
        <authorList>
            <person name="Parks D.H."/>
            <person name="Chuvochina M."/>
            <person name="Waite D.W."/>
            <person name="Rinke C."/>
            <person name="Skarshewski A."/>
            <person name="Chaumeil P.A."/>
            <person name="Hugenholtz P."/>
        </authorList>
    </citation>
    <scope>NUCLEOTIDE SEQUENCE [LARGE SCALE GENOMIC DNA]</scope>
    <source>
        <strain evidence="4">UBA9956</strain>
    </source>
</reference>
<evidence type="ECO:0000313" key="5">
    <source>
        <dbReference type="Proteomes" id="UP000264062"/>
    </source>
</evidence>
<proteinExistence type="inferred from homology"/>